<feature type="region of interest" description="Disordered" evidence="1">
    <location>
        <begin position="1"/>
        <end position="78"/>
    </location>
</feature>
<proteinExistence type="predicted"/>
<sequence>MHSGADKSSRTSSSGATKDKSEVSETCTSEGNIPDVPQPKSTVPSQQERKATRHAKEAPSPVLDTKPPKAQKKSSNQTVIVNMVEKPSGTDLLSTQTQAALLQVGQRPGESGEICVSVHVPGRLSS</sequence>
<comment type="caution">
    <text evidence="2">The sequence shown here is derived from an EMBL/GenBank/DDBJ whole genome shotgun (WGS) entry which is preliminary data.</text>
</comment>
<gene>
    <name evidence="2" type="ORF">FQA47_017895</name>
</gene>
<dbReference type="EMBL" id="WKFB01000814">
    <property type="protein sequence ID" value="KAF6717717.1"/>
    <property type="molecule type" value="Genomic_DNA"/>
</dbReference>
<evidence type="ECO:0000313" key="2">
    <source>
        <dbReference type="EMBL" id="KAF6717717.1"/>
    </source>
</evidence>
<feature type="compositionally biased region" description="Basic and acidic residues" evidence="1">
    <location>
        <begin position="47"/>
        <end position="57"/>
    </location>
</feature>
<accession>A0A834BUW1</accession>
<evidence type="ECO:0000313" key="3">
    <source>
        <dbReference type="Proteomes" id="UP000646548"/>
    </source>
</evidence>
<dbReference type="Proteomes" id="UP000646548">
    <property type="component" value="Unassembled WGS sequence"/>
</dbReference>
<reference evidence="2" key="1">
    <citation type="journal article" name="BMC Genomics">
        <title>Long-read sequencing and de novo genome assembly of marine medaka (Oryzias melastigma).</title>
        <authorList>
            <person name="Liang P."/>
            <person name="Saqib H.S.A."/>
            <person name="Ni X."/>
            <person name="Shen Y."/>
        </authorList>
    </citation>
    <scope>NUCLEOTIDE SEQUENCE</scope>
    <source>
        <strain evidence="2">Bigg-433</strain>
    </source>
</reference>
<evidence type="ECO:0000256" key="1">
    <source>
        <dbReference type="SAM" id="MobiDB-lite"/>
    </source>
</evidence>
<dbReference type="AlphaFoldDB" id="A0A834BUW1"/>
<protein>
    <submittedName>
        <fullName evidence="2">Uncharacterized protein</fullName>
    </submittedName>
</protein>
<organism evidence="2 3">
    <name type="scientific">Oryzias melastigma</name>
    <name type="common">Marine medaka</name>
    <dbReference type="NCBI Taxonomy" id="30732"/>
    <lineage>
        <taxon>Eukaryota</taxon>
        <taxon>Metazoa</taxon>
        <taxon>Chordata</taxon>
        <taxon>Craniata</taxon>
        <taxon>Vertebrata</taxon>
        <taxon>Euteleostomi</taxon>
        <taxon>Actinopterygii</taxon>
        <taxon>Neopterygii</taxon>
        <taxon>Teleostei</taxon>
        <taxon>Neoteleostei</taxon>
        <taxon>Acanthomorphata</taxon>
        <taxon>Ovalentaria</taxon>
        <taxon>Atherinomorphae</taxon>
        <taxon>Beloniformes</taxon>
        <taxon>Adrianichthyidae</taxon>
        <taxon>Oryziinae</taxon>
        <taxon>Oryzias</taxon>
    </lineage>
</organism>
<name>A0A834BUW1_ORYME</name>